<feature type="compositionally biased region" description="Polar residues" evidence="2">
    <location>
        <begin position="213"/>
        <end position="222"/>
    </location>
</feature>
<feature type="compositionally biased region" description="Polar residues" evidence="2">
    <location>
        <begin position="128"/>
        <end position="137"/>
    </location>
</feature>
<keyword evidence="1" id="KW-0175">Coiled coil</keyword>
<protein>
    <recommendedName>
        <fullName evidence="5">Rho GTPase-activating protein 24</fullName>
    </recommendedName>
</protein>
<feature type="region of interest" description="Disordered" evidence="2">
    <location>
        <begin position="212"/>
        <end position="237"/>
    </location>
</feature>
<sequence>MELHCLPTETPTTASSCSTDPLYDNCPPFAQRGRARVKEMESRVVCPAVTRLPGPCSPLPGLAPAKIPTLVSGGRGTGAWPDHSYCSWRGGLGRAGWEAELDPGVNRTIGGERGGEQGGTRGVENRAHLNQSPNPSQSEEHRSALSLYDNLPEAVTPDSLQEVFDMETSFQEHLQEQMYRAWAPEQLQGLMDDEGASEDKSPWSSCEIILAESGSSNQGQNPDQDKKSEQEPELDSGFKQGDKMLHLKLPVSPPQQHLAASSPPLSQTECHVLWPPAEAHHPQQPSWSPRVPPPVPLADPSASALRSLLTSIQQQIVRQREEYEARIISLEQRNEELQVEVVRLKANLVQQRHWYQVVQAKIVESERARTAAELRNATLQKEMEQFFDTFGELNNEAKKTECIVKSF</sequence>
<dbReference type="GeneTree" id="ENSGT00950000183015"/>
<evidence type="ECO:0000313" key="3">
    <source>
        <dbReference type="Ensembl" id="ENSDLAP00005031052.1"/>
    </source>
</evidence>
<dbReference type="RefSeq" id="XP_051276265.1">
    <property type="nucleotide sequence ID" value="XM_051420305.1"/>
</dbReference>
<feature type="region of interest" description="Disordered" evidence="2">
    <location>
        <begin position="104"/>
        <end position="143"/>
    </location>
</feature>
<accession>A0A8C4FBZ0</accession>
<proteinExistence type="predicted"/>
<evidence type="ECO:0008006" key="5">
    <source>
        <dbReference type="Google" id="ProtNLM"/>
    </source>
</evidence>
<dbReference type="Proteomes" id="UP000694389">
    <property type="component" value="Unassembled WGS sequence"/>
</dbReference>
<organism evidence="3 4">
    <name type="scientific">Dicentrarchus labrax</name>
    <name type="common">European seabass</name>
    <name type="synonym">Morone labrax</name>
    <dbReference type="NCBI Taxonomy" id="13489"/>
    <lineage>
        <taxon>Eukaryota</taxon>
        <taxon>Metazoa</taxon>
        <taxon>Chordata</taxon>
        <taxon>Craniata</taxon>
        <taxon>Vertebrata</taxon>
        <taxon>Euteleostomi</taxon>
        <taxon>Actinopterygii</taxon>
        <taxon>Neopterygii</taxon>
        <taxon>Teleostei</taxon>
        <taxon>Neoteleostei</taxon>
        <taxon>Acanthomorphata</taxon>
        <taxon>Eupercaria</taxon>
        <taxon>Moronidae</taxon>
        <taxon>Dicentrarchus</taxon>
    </lineage>
</organism>
<dbReference type="AlphaFoldDB" id="A0A8C4FBZ0"/>
<evidence type="ECO:0000256" key="1">
    <source>
        <dbReference type="SAM" id="Coils"/>
    </source>
</evidence>
<dbReference type="Ensembl" id="ENSDLAT00005033176.2">
    <property type="protein sequence ID" value="ENSDLAP00005031052.1"/>
    <property type="gene ID" value="ENSDLAG00005014006.2"/>
</dbReference>
<gene>
    <name evidence="3" type="primary">si:ch211-247j9.1</name>
</gene>
<reference evidence="3" key="2">
    <citation type="submission" date="2025-09" db="UniProtKB">
        <authorList>
            <consortium name="Ensembl"/>
        </authorList>
    </citation>
    <scope>IDENTIFICATION</scope>
</reference>
<name>A0A8C4FBZ0_DICLA</name>
<feature type="coiled-coil region" evidence="1">
    <location>
        <begin position="313"/>
        <end position="382"/>
    </location>
</feature>
<keyword evidence="4" id="KW-1185">Reference proteome</keyword>
<dbReference type="GeneID" id="127374743"/>
<evidence type="ECO:0000256" key="2">
    <source>
        <dbReference type="SAM" id="MobiDB-lite"/>
    </source>
</evidence>
<dbReference type="OrthoDB" id="8927606at2759"/>
<evidence type="ECO:0000313" key="4">
    <source>
        <dbReference type="Proteomes" id="UP000694389"/>
    </source>
</evidence>
<dbReference type="OMA" id="NCPPFAQ"/>
<reference evidence="3" key="1">
    <citation type="submission" date="2025-08" db="UniProtKB">
        <authorList>
            <consortium name="Ensembl"/>
        </authorList>
    </citation>
    <scope>IDENTIFICATION</scope>
</reference>